<dbReference type="VEuPathDB" id="FungiDB:I7I51_05757"/>
<evidence type="ECO:0000313" key="1">
    <source>
        <dbReference type="EMBL" id="QSS60951.1"/>
    </source>
</evidence>
<evidence type="ECO:0000313" key="2">
    <source>
        <dbReference type="Proteomes" id="UP000663671"/>
    </source>
</evidence>
<reference evidence="1" key="1">
    <citation type="submission" date="2021-01" db="EMBL/GenBank/DDBJ databases">
        <title>Chromosome-level genome assembly of a human fungal pathogen reveals clustering of transcriptionally co-regulated genes.</title>
        <authorList>
            <person name="Voorhies M."/>
            <person name="Cohen S."/>
            <person name="Shea T.P."/>
            <person name="Petrus S."/>
            <person name="Munoz J.F."/>
            <person name="Poplawski S."/>
            <person name="Goldman W.E."/>
            <person name="Michael T."/>
            <person name="Cuomo C.A."/>
            <person name="Sil A."/>
            <person name="Beyhan S."/>
        </authorList>
    </citation>
    <scope>NUCLEOTIDE SEQUENCE</scope>
    <source>
        <strain evidence="1">WU24</strain>
    </source>
</reference>
<dbReference type="EMBL" id="CP069110">
    <property type="protein sequence ID" value="QSS60951.1"/>
    <property type="molecule type" value="Genomic_DNA"/>
</dbReference>
<gene>
    <name evidence="1" type="primary">PRY1</name>
    <name evidence="1" type="ORF">I7I51_05757</name>
</gene>
<name>A0A8A1M4N1_AJECA</name>
<dbReference type="AlphaFoldDB" id="A0A8A1M4N1"/>
<dbReference type="Proteomes" id="UP000663671">
    <property type="component" value="Chromosome 4"/>
</dbReference>
<proteinExistence type="predicted"/>
<organism evidence="1 2">
    <name type="scientific">Ajellomyces capsulatus</name>
    <name type="common">Darling's disease fungus</name>
    <name type="synonym">Histoplasma capsulatum</name>
    <dbReference type="NCBI Taxonomy" id="5037"/>
    <lineage>
        <taxon>Eukaryota</taxon>
        <taxon>Fungi</taxon>
        <taxon>Dikarya</taxon>
        <taxon>Ascomycota</taxon>
        <taxon>Pezizomycotina</taxon>
        <taxon>Eurotiomycetes</taxon>
        <taxon>Eurotiomycetidae</taxon>
        <taxon>Onygenales</taxon>
        <taxon>Ajellomycetaceae</taxon>
        <taxon>Histoplasma</taxon>
    </lineage>
</organism>
<accession>A0A8A1M4N1</accession>
<sequence length="99" mass="11411">MASDKDDTKSKDTREFEFSSTIDSNAKRDWDELAEWFRTAEMCPPGVLYDVMVHDRVNAQALAAWGGMVEINDMDGGWGVNVFFFRDITDFHFAFAFLR</sequence>
<protein>
    <submittedName>
        <fullName evidence="1">Extracellular SCP domain-containing protein Pry1</fullName>
    </submittedName>
</protein>